<dbReference type="GO" id="GO:0020037">
    <property type="term" value="F:heme binding"/>
    <property type="evidence" value="ECO:0007669"/>
    <property type="project" value="InterPro"/>
</dbReference>
<dbReference type="GO" id="GO:0046872">
    <property type="term" value="F:metal ion binding"/>
    <property type="evidence" value="ECO:0007669"/>
    <property type="project" value="UniProtKB-KW"/>
</dbReference>
<keyword evidence="8" id="KW-1185">Reference proteome</keyword>
<dbReference type="Pfam" id="PF13385">
    <property type="entry name" value="Laminin_G_3"/>
    <property type="match status" value="1"/>
</dbReference>
<gene>
    <name evidence="7" type="ORF">HNQ65_003099</name>
</gene>
<feature type="signal peptide" evidence="5">
    <location>
        <begin position="1"/>
        <end position="19"/>
    </location>
</feature>
<evidence type="ECO:0000313" key="8">
    <source>
        <dbReference type="Proteomes" id="UP000590740"/>
    </source>
</evidence>
<evidence type="ECO:0000256" key="2">
    <source>
        <dbReference type="ARBA" id="ARBA00023004"/>
    </source>
</evidence>
<dbReference type="PANTHER" id="PTHR35889">
    <property type="entry name" value="CYCLOINULO-OLIGOSACCHARIDE FRUCTANOTRANSFERASE-RELATED"/>
    <property type="match status" value="1"/>
</dbReference>
<keyword evidence="1 3" id="KW-0479">Metal-binding</keyword>
<feature type="coiled-coil region" evidence="4">
    <location>
        <begin position="910"/>
        <end position="937"/>
    </location>
</feature>
<dbReference type="Gene3D" id="2.60.120.200">
    <property type="match status" value="1"/>
</dbReference>
<evidence type="ECO:0000256" key="4">
    <source>
        <dbReference type="SAM" id="Coils"/>
    </source>
</evidence>
<dbReference type="Pfam" id="PF07635">
    <property type="entry name" value="PSCyt1"/>
    <property type="match status" value="1"/>
</dbReference>
<evidence type="ECO:0000313" key="7">
    <source>
        <dbReference type="EMBL" id="MBB5033511.1"/>
    </source>
</evidence>
<dbReference type="Pfam" id="PF07583">
    <property type="entry name" value="PSCyt2"/>
    <property type="match status" value="1"/>
</dbReference>
<dbReference type="InterPro" id="IPR022655">
    <property type="entry name" value="DUF1553"/>
</dbReference>
<feature type="chain" id="PRO_5030920481" description="Cytochrome c domain-containing protein" evidence="5">
    <location>
        <begin position="20"/>
        <end position="1235"/>
    </location>
</feature>
<accession>A0A7W7YC74</accession>
<dbReference type="GO" id="GO:0009055">
    <property type="term" value="F:electron transfer activity"/>
    <property type="evidence" value="ECO:0007669"/>
    <property type="project" value="InterPro"/>
</dbReference>
<evidence type="ECO:0000256" key="5">
    <source>
        <dbReference type="SAM" id="SignalP"/>
    </source>
</evidence>
<evidence type="ECO:0000256" key="1">
    <source>
        <dbReference type="ARBA" id="ARBA00022723"/>
    </source>
</evidence>
<dbReference type="PANTHER" id="PTHR35889:SF3">
    <property type="entry name" value="F-BOX DOMAIN-CONTAINING PROTEIN"/>
    <property type="match status" value="1"/>
</dbReference>
<dbReference type="Proteomes" id="UP000590740">
    <property type="component" value="Unassembled WGS sequence"/>
</dbReference>
<dbReference type="EMBL" id="JACHIG010000006">
    <property type="protein sequence ID" value="MBB5033511.1"/>
    <property type="molecule type" value="Genomic_DNA"/>
</dbReference>
<keyword evidence="4" id="KW-0175">Coiled coil</keyword>
<comment type="caution">
    <text evidence="7">The sequence shown here is derived from an EMBL/GenBank/DDBJ whole genome shotgun (WGS) entry which is preliminary data.</text>
</comment>
<dbReference type="PROSITE" id="PS51007">
    <property type="entry name" value="CYTC"/>
    <property type="match status" value="1"/>
</dbReference>
<name>A0A7W7YC74_9BACT</name>
<dbReference type="InterPro" id="IPR009056">
    <property type="entry name" value="Cyt_c-like_dom"/>
</dbReference>
<keyword evidence="5" id="KW-0732">Signal</keyword>
<dbReference type="SUPFAM" id="SSF49899">
    <property type="entry name" value="Concanavalin A-like lectins/glucanases"/>
    <property type="match status" value="1"/>
</dbReference>
<dbReference type="RefSeq" id="WP_184340434.1">
    <property type="nucleotide sequence ID" value="NZ_JACHIG010000006.1"/>
</dbReference>
<keyword evidence="2 3" id="KW-0408">Iron</keyword>
<proteinExistence type="predicted"/>
<reference evidence="7 8" key="1">
    <citation type="submission" date="2020-08" db="EMBL/GenBank/DDBJ databases">
        <title>Genomic Encyclopedia of Type Strains, Phase IV (KMG-IV): sequencing the most valuable type-strain genomes for metagenomic binning, comparative biology and taxonomic classification.</title>
        <authorList>
            <person name="Goeker M."/>
        </authorList>
    </citation>
    <scope>NUCLEOTIDE SEQUENCE [LARGE SCALE GENOMIC DNA]</scope>
    <source>
        <strain evidence="7 8">DSM 12252</strain>
    </source>
</reference>
<dbReference type="InterPro" id="IPR013320">
    <property type="entry name" value="ConA-like_dom_sf"/>
</dbReference>
<organism evidence="7 8">
    <name type="scientific">Prosthecobacter vanneervenii</name>
    <dbReference type="NCBI Taxonomy" id="48466"/>
    <lineage>
        <taxon>Bacteria</taxon>
        <taxon>Pseudomonadati</taxon>
        <taxon>Verrucomicrobiota</taxon>
        <taxon>Verrucomicrobiia</taxon>
        <taxon>Verrucomicrobiales</taxon>
        <taxon>Verrucomicrobiaceae</taxon>
        <taxon>Prosthecobacter</taxon>
    </lineage>
</organism>
<evidence type="ECO:0000259" key="6">
    <source>
        <dbReference type="PROSITE" id="PS51007"/>
    </source>
</evidence>
<dbReference type="AlphaFoldDB" id="A0A7W7YC74"/>
<evidence type="ECO:0000256" key="3">
    <source>
        <dbReference type="PROSITE-ProRule" id="PRU00433"/>
    </source>
</evidence>
<protein>
    <recommendedName>
        <fullName evidence="6">Cytochrome c domain-containing protein</fullName>
    </recommendedName>
</protein>
<keyword evidence="3" id="KW-0349">Heme</keyword>
<feature type="domain" description="Cytochrome c" evidence="6">
    <location>
        <begin position="20"/>
        <end position="119"/>
    </location>
</feature>
<sequence>MNKHLFISAAAFLCGSLHAAPTAAQIEFFESKIRPILAQECYECHSTATKKKGGLVLDSRPGWQSGGESGDVIKPGNPAESLLLQTIKHEHDDIKMPKAGAKLDDKVIADFEQWIRDGAADPRDTAPSKAEIAKETDWKSILDRRKQWWSFQPVSKQPANKTIDDYIDAELAKQGIPAAAPADAQTLRRRLSYVLTGLPPSGVQSIDDLLTSPHFGEKWARHFMDWVRYAETYGSEGDPAIPYAHQYRDYLIRAFNDNVPYPQLVKEAIAGDLLAKPRIKNGINESAIGIAQLRMVLHGFSPVDSLDEMVTFTDNQIDTVTKAFQSLTVSCARCHNHKFDAISQTDFYSLYGIFTSTHPAVIDVNAPGTGKAEREELARLKAQIKDAVAAHWLKSAAKITASENTESTHPGLGKLQWFANGVSLTKAGEFSIALEGENAVSQIHPGGYFSDLLSTKERAVLFSNRFKCEGGTLWFRVAGNGGVKAKYVVQNYPRTGTIHKAVVLSDAKDEKLGWRSLDLEFWKGDEIFIQITTAADLPAEFNKDARSWFGLTDVFITQDKTPPSVEARAPFAASDLIQSWQKGTLTDTQAEVLNRLVQTGRLPNKLADLPEAAKLVARYREIEARLPMPTRVPGVIEADAKDAPLFVRGDHKQPSEIVPRRFLDALDPAPFNTTGSGRLQLAEHMADLKNNPLTARVIVNRLWHHVFGRGIVSTVDNFGKLGDLPTHPELLDFLAQRFIDSGGDIKAMLKLMVSSRAFQRSAQASEIAMQKDPENKLLSHWTIHRLEAESIRDSILTLTGKLDPELYGEPIGSGNTRRSIYVKVIRNSLDPFLTTFDSPVPFATRGKRDTTNVPAQSLTLLNDNNVIRWSREWALRSSKLDDKARVQQMFREAFAREATPDEVKQSLAYLGILQQENNELVQELNSKEQKLAAVTQQISALLEPARTRLQTERKLPAVPLNTPAPLAEWTFDKDARDTEGRMNLELVGNARVENGALILDGKSMAKSGSLPKTLTTKTLEAWVMLDNLTQRGGGVVTVQHKDGGQFDSIVFAEKTPQHWVAGSNFFDRSELFEGSAETEATTRPVHIAVVYQPDGTISGYRDGKPYGRTYRKAPAATFAADASQILLGCRHGAPAGNKGLTGRIFRARLYDRALTPEEIAQTARIESSSITEADILAALTPDQRQQLTQLQTQRDEQSKQLESLRASTAGDDATVQSWTSLAQSLINLKEFIYLK</sequence>
<dbReference type="Pfam" id="PF07587">
    <property type="entry name" value="PSD1"/>
    <property type="match status" value="1"/>
</dbReference>
<dbReference type="InterPro" id="IPR011444">
    <property type="entry name" value="DUF1549"/>
</dbReference>
<dbReference type="InterPro" id="IPR011429">
    <property type="entry name" value="Cyt_c_Planctomycete-type"/>
</dbReference>